<accession>A0ABT6UIP5</accession>
<evidence type="ECO:0000256" key="1">
    <source>
        <dbReference type="ARBA" id="ARBA00004141"/>
    </source>
</evidence>
<keyword evidence="4 6" id="KW-0472">Membrane</keyword>
<dbReference type="InterPro" id="IPR014150">
    <property type="entry name" value="Conjugal_tfr_TrbL"/>
</dbReference>
<keyword evidence="3 6" id="KW-1133">Transmembrane helix</keyword>
<keyword evidence="2 6" id="KW-0812">Transmembrane</keyword>
<feature type="compositionally biased region" description="Polar residues" evidence="5">
    <location>
        <begin position="369"/>
        <end position="378"/>
    </location>
</feature>
<keyword evidence="8" id="KW-1185">Reference proteome</keyword>
<dbReference type="NCBIfam" id="TIGR02783">
    <property type="entry name" value="TrbL_P"/>
    <property type="match status" value="1"/>
</dbReference>
<dbReference type="Pfam" id="PF04610">
    <property type="entry name" value="TrbL"/>
    <property type="match status" value="1"/>
</dbReference>
<name>A0ABT6UIP5_9GAMM</name>
<evidence type="ECO:0000313" key="7">
    <source>
        <dbReference type="EMBL" id="MDI5834336.1"/>
    </source>
</evidence>
<evidence type="ECO:0000256" key="5">
    <source>
        <dbReference type="SAM" id="MobiDB-lite"/>
    </source>
</evidence>
<feature type="transmembrane region" description="Helical" evidence="6">
    <location>
        <begin position="55"/>
        <end position="77"/>
    </location>
</feature>
<feature type="region of interest" description="Disordered" evidence="5">
    <location>
        <begin position="330"/>
        <end position="378"/>
    </location>
</feature>
<feature type="transmembrane region" description="Helical" evidence="6">
    <location>
        <begin position="182"/>
        <end position="199"/>
    </location>
</feature>
<evidence type="ECO:0000256" key="4">
    <source>
        <dbReference type="ARBA" id="ARBA00023136"/>
    </source>
</evidence>
<evidence type="ECO:0000256" key="3">
    <source>
        <dbReference type="ARBA" id="ARBA00022989"/>
    </source>
</evidence>
<comment type="caution">
    <text evidence="7">The sequence shown here is derived from an EMBL/GenBank/DDBJ whole genome shotgun (WGS) entry which is preliminary data.</text>
</comment>
<feature type="compositionally biased region" description="Polar residues" evidence="5">
    <location>
        <begin position="348"/>
        <end position="359"/>
    </location>
</feature>
<dbReference type="RefSeq" id="WP_264889644.1">
    <property type="nucleotide sequence ID" value="NZ_AP026737.1"/>
</dbReference>
<feature type="transmembrane region" description="Helical" evidence="6">
    <location>
        <begin position="211"/>
        <end position="235"/>
    </location>
</feature>
<feature type="transmembrane region" description="Helical" evidence="6">
    <location>
        <begin position="247"/>
        <end position="264"/>
    </location>
</feature>
<gene>
    <name evidence="7" type="primary">trbL</name>
    <name evidence="7" type="ORF">ODY93_22415</name>
</gene>
<feature type="transmembrane region" description="Helical" evidence="6">
    <location>
        <begin position="158"/>
        <end position="176"/>
    </location>
</feature>
<protein>
    <submittedName>
        <fullName evidence="7">P-type conjugative transfer protein TrbL</fullName>
    </submittedName>
</protein>
<comment type="subcellular location">
    <subcellularLocation>
        <location evidence="1">Membrane</location>
        <topology evidence="1">Multi-pass membrane protein</topology>
    </subcellularLocation>
</comment>
<sequence>MKELVSKERLVIMLLFMLLIPNAYAQGVPDSGAIDELLRTFETAAGLWPPVLRQYATYVFVALVTISWSWTFFWMAFKEANIAELLAELTRRSVMVGFFYWLLMDGTSIAAKIVEGFQFLAQALTGKYIHPSSIFDIGFSLASEIIKKLSWVNFSDSLGFVLAGLGILIIFALIALEMLLVIIQYYIMLNLGVIMMGFLGHEWSREYALNYFRLMLGLGVKFLSMQLIVVLSMHILQGWLQVSDLTWTQVLLILPTLLIIWGLVREVPALAQSLISGSDRTSGNSIAAIMQAVSTTANLATGAFAGAAAVGAASLGGGANMGSLLGNAWDQASGNDPATSPLPETDSDSSPGANNSADLTRSHGGDYQGSISGNSTEQSKLATAGKAVKIAGAAMTKETISSAKNAFMNGLKRPIEARKDTIIGRAAKSLDGIKSE</sequence>
<evidence type="ECO:0000256" key="2">
    <source>
        <dbReference type="ARBA" id="ARBA00022692"/>
    </source>
</evidence>
<reference evidence="7 8" key="1">
    <citation type="submission" date="2022-09" db="EMBL/GenBank/DDBJ databases">
        <title>The outer-membrane cytochrome OmcA is essential for infection of Shewanella oneidensis by a zebrafish-associated bacteriophage.</title>
        <authorList>
            <person name="Grenfell A.W."/>
            <person name="Intile P."/>
            <person name="Mcfarlane J."/>
            <person name="Leung D."/>
            <person name="Abdalla K."/>
            <person name="Wold M."/>
            <person name="Kees E."/>
            <person name="Gralnick J."/>
        </authorList>
    </citation>
    <scope>NUCLEOTIDE SEQUENCE [LARGE SCALE GENOMIC DNA]</scope>
    <source>
        <strain evidence="7 8">NF-5</strain>
    </source>
</reference>
<evidence type="ECO:0000256" key="6">
    <source>
        <dbReference type="SAM" id="Phobius"/>
    </source>
</evidence>
<dbReference type="Proteomes" id="UP001159075">
    <property type="component" value="Unassembled WGS sequence"/>
</dbReference>
<dbReference type="EMBL" id="JAOTLW010000047">
    <property type="protein sequence ID" value="MDI5834336.1"/>
    <property type="molecule type" value="Genomic_DNA"/>
</dbReference>
<dbReference type="InterPro" id="IPR007688">
    <property type="entry name" value="Conjugal_tfr_TrbL/VirB6"/>
</dbReference>
<evidence type="ECO:0000313" key="8">
    <source>
        <dbReference type="Proteomes" id="UP001159075"/>
    </source>
</evidence>
<organism evidence="7 8">
    <name type="scientific">Shewanella xiamenensis</name>
    <dbReference type="NCBI Taxonomy" id="332186"/>
    <lineage>
        <taxon>Bacteria</taxon>
        <taxon>Pseudomonadati</taxon>
        <taxon>Pseudomonadota</taxon>
        <taxon>Gammaproteobacteria</taxon>
        <taxon>Alteromonadales</taxon>
        <taxon>Shewanellaceae</taxon>
        <taxon>Shewanella</taxon>
    </lineage>
</organism>
<proteinExistence type="predicted"/>